<dbReference type="Gene3D" id="3.90.180.10">
    <property type="entry name" value="Medium-chain alcohol dehydrogenases, catalytic domain"/>
    <property type="match status" value="1"/>
</dbReference>
<dbReference type="InterPro" id="IPR020843">
    <property type="entry name" value="ER"/>
</dbReference>
<accession>A0AAD6XDH0</accession>
<dbReference type="InterPro" id="IPR036291">
    <property type="entry name" value="NAD(P)-bd_dom_sf"/>
</dbReference>
<dbReference type="SUPFAM" id="SSF51735">
    <property type="entry name" value="NAD(P)-binding Rossmann-fold domains"/>
    <property type="match status" value="1"/>
</dbReference>
<proteinExistence type="predicted"/>
<comment type="caution">
    <text evidence="2">The sequence shown here is derived from an EMBL/GenBank/DDBJ whole genome shotgun (WGS) entry which is preliminary data.</text>
</comment>
<keyword evidence="3" id="KW-1185">Reference proteome</keyword>
<name>A0AAD6XDH0_9AGAR</name>
<dbReference type="Proteomes" id="UP001218188">
    <property type="component" value="Unassembled WGS sequence"/>
</dbReference>
<evidence type="ECO:0000313" key="3">
    <source>
        <dbReference type="Proteomes" id="UP001218188"/>
    </source>
</evidence>
<dbReference type="InterPro" id="IPR013149">
    <property type="entry name" value="ADH-like_C"/>
</dbReference>
<dbReference type="CDD" id="cd08267">
    <property type="entry name" value="MDR1"/>
    <property type="match status" value="1"/>
</dbReference>
<sequence>MFWSKFRLLRSILCRSSIYRECPLTATQWVIVDSNGSEFGVGDRVFGASPDPKVGTLAQYVVVPSSSLAPQPTNVSAIEASGLAIVVATAYQALVVKLKIKTGQTVFINGGSSSVGSSAVQIAKYMGCKVVATASGKNKAFLQSIGVDEFIDYTEAPLVKQILSRPSLKFHAILDAAGLTDPALYLNSPSYLLPGGSYVTCGTFPKGSRARLGMLRQFFEGKLGPAWLGGVPRQWGIFTVSLEKKDIETVADLVTKGKSPALFLLVRLFAGAVKPTIDSVHSFDRENVMKAYEKLMSKRVVGKVVVKVTDEE</sequence>
<dbReference type="GO" id="GO:0016491">
    <property type="term" value="F:oxidoreductase activity"/>
    <property type="evidence" value="ECO:0007669"/>
    <property type="project" value="InterPro"/>
</dbReference>
<evidence type="ECO:0000259" key="1">
    <source>
        <dbReference type="SMART" id="SM00829"/>
    </source>
</evidence>
<dbReference type="EMBL" id="JARJCM010000008">
    <property type="protein sequence ID" value="KAJ7043986.1"/>
    <property type="molecule type" value="Genomic_DNA"/>
</dbReference>
<dbReference type="AlphaFoldDB" id="A0AAD6XDH0"/>
<dbReference type="PANTHER" id="PTHR11695">
    <property type="entry name" value="ALCOHOL DEHYDROGENASE RELATED"/>
    <property type="match status" value="1"/>
</dbReference>
<feature type="domain" description="Enoyl reductase (ER)" evidence="1">
    <location>
        <begin position="7"/>
        <end position="306"/>
    </location>
</feature>
<dbReference type="SMART" id="SM00829">
    <property type="entry name" value="PKS_ER"/>
    <property type="match status" value="1"/>
</dbReference>
<dbReference type="GO" id="GO:0005739">
    <property type="term" value="C:mitochondrion"/>
    <property type="evidence" value="ECO:0007669"/>
    <property type="project" value="TreeGrafter"/>
</dbReference>
<gene>
    <name evidence="2" type="ORF">C8F04DRAFT_1071192</name>
</gene>
<protein>
    <submittedName>
        <fullName evidence="2">NAD(P)-binding protein</fullName>
    </submittedName>
</protein>
<reference evidence="2" key="1">
    <citation type="submission" date="2023-03" db="EMBL/GenBank/DDBJ databases">
        <title>Massive genome expansion in bonnet fungi (Mycena s.s.) driven by repeated elements and novel gene families across ecological guilds.</title>
        <authorList>
            <consortium name="Lawrence Berkeley National Laboratory"/>
            <person name="Harder C.B."/>
            <person name="Miyauchi S."/>
            <person name="Viragh M."/>
            <person name="Kuo A."/>
            <person name="Thoen E."/>
            <person name="Andreopoulos B."/>
            <person name="Lu D."/>
            <person name="Skrede I."/>
            <person name="Drula E."/>
            <person name="Henrissat B."/>
            <person name="Morin E."/>
            <person name="Kohler A."/>
            <person name="Barry K."/>
            <person name="LaButti K."/>
            <person name="Morin E."/>
            <person name="Salamov A."/>
            <person name="Lipzen A."/>
            <person name="Mereny Z."/>
            <person name="Hegedus B."/>
            <person name="Baldrian P."/>
            <person name="Stursova M."/>
            <person name="Weitz H."/>
            <person name="Taylor A."/>
            <person name="Grigoriev I.V."/>
            <person name="Nagy L.G."/>
            <person name="Martin F."/>
            <person name="Kauserud H."/>
        </authorList>
    </citation>
    <scope>NUCLEOTIDE SEQUENCE</scope>
    <source>
        <strain evidence="2">CBHHK200</strain>
    </source>
</reference>
<dbReference type="PANTHER" id="PTHR11695:SF294">
    <property type="entry name" value="RETICULON-4-INTERACTING PROTEIN 1, MITOCHONDRIAL"/>
    <property type="match status" value="1"/>
</dbReference>
<evidence type="ECO:0000313" key="2">
    <source>
        <dbReference type="EMBL" id="KAJ7043986.1"/>
    </source>
</evidence>
<dbReference type="Gene3D" id="3.40.50.720">
    <property type="entry name" value="NAD(P)-binding Rossmann-like Domain"/>
    <property type="match status" value="1"/>
</dbReference>
<dbReference type="InterPro" id="IPR011032">
    <property type="entry name" value="GroES-like_sf"/>
</dbReference>
<organism evidence="2 3">
    <name type="scientific">Mycena alexandri</name>
    <dbReference type="NCBI Taxonomy" id="1745969"/>
    <lineage>
        <taxon>Eukaryota</taxon>
        <taxon>Fungi</taxon>
        <taxon>Dikarya</taxon>
        <taxon>Basidiomycota</taxon>
        <taxon>Agaricomycotina</taxon>
        <taxon>Agaricomycetes</taxon>
        <taxon>Agaricomycetidae</taxon>
        <taxon>Agaricales</taxon>
        <taxon>Marasmiineae</taxon>
        <taxon>Mycenaceae</taxon>
        <taxon>Mycena</taxon>
    </lineage>
</organism>
<dbReference type="SUPFAM" id="SSF50129">
    <property type="entry name" value="GroES-like"/>
    <property type="match status" value="1"/>
</dbReference>
<dbReference type="InterPro" id="IPR050700">
    <property type="entry name" value="YIM1/Zinc_Alcohol_DH_Fams"/>
</dbReference>
<dbReference type="Pfam" id="PF00107">
    <property type="entry name" value="ADH_zinc_N"/>
    <property type="match status" value="1"/>
</dbReference>